<feature type="region of interest" description="Disordered" evidence="8">
    <location>
        <begin position="68"/>
        <end position="87"/>
    </location>
</feature>
<proteinExistence type="predicted"/>
<dbReference type="PANTHER" id="PTHR47660">
    <property type="entry name" value="TRANSCRIPTION FACTOR WITH C2H2 AND ZN(2)-CYS(6) DNA BINDING DOMAIN (EUROFUNG)-RELATED-RELATED"/>
    <property type="match status" value="1"/>
</dbReference>
<evidence type="ECO:0000259" key="10">
    <source>
        <dbReference type="PROSITE" id="PS50157"/>
    </source>
</evidence>
<evidence type="ECO:0000256" key="2">
    <source>
        <dbReference type="ARBA" id="ARBA00022771"/>
    </source>
</evidence>
<evidence type="ECO:0000256" key="6">
    <source>
        <dbReference type="ARBA" id="ARBA00023242"/>
    </source>
</evidence>
<dbReference type="Proteomes" id="UP001175001">
    <property type="component" value="Unassembled WGS sequence"/>
</dbReference>
<dbReference type="GO" id="GO:0006351">
    <property type="term" value="P:DNA-templated transcription"/>
    <property type="evidence" value="ECO:0007669"/>
    <property type="project" value="InterPro"/>
</dbReference>
<dbReference type="FunFam" id="3.30.160.60:FF:000446">
    <property type="entry name" value="Zinc finger protein"/>
    <property type="match status" value="1"/>
</dbReference>
<dbReference type="InterPro" id="IPR013087">
    <property type="entry name" value="Znf_C2H2_type"/>
</dbReference>
<sequence>MATSSLVADDNATTCAICGATFQRVGHLRRHMASLHLGDRPFACSMCDSRFARRDTLQRHLIVHGGVSAGGAEDIKPRRSKQQQQHRRAARACRNCADARQRCDGNMPCSRCGSKARPCSYPPQRQPRAAGRRRVTSPVLLVEPPSAPPSQEQLLSVVDELPPAVDLDCMDLGLDDFSSLDSATFPSCIFDPLAILKELDAEWPGAGVAPPPRRLDDAAAESEAEEPRSPSSDSEPPVISLTEPANDGQALGFGHGASLRQEEELLLPSSPNDDDVWQAEDYGHVPAIPPACYSQIRQCYAQVNGGDGHLLYPTPCLDALPSRAALNAFVQLYFEDFHPVFPLLHRASFDAGTAPWLLVLAVAVTGCRFSRNNVPAARVNAMQELLRRAIQTTMERDRAAVAGEVWLAQAALLNQTGMLHTIDMRLVEHAQTNHALVATLCRRVGCFAESTQEDDDDDEEESWAAWVARESARRLAYCAWLLDSQQVLLFDLLPAIPIDILRVRVPCLEDLWEAPSEDAWRPIRSSASKSPHLALHTPLFLLTLGTADSHSPLRHLRGELTLLYRTRQRRDGLSDFAALMLALAVFRDLQPHLHAPSVNGFPQLPKADNPADLAEQYFEPLLATAQPARTRLQLATLHHIHLLGVLLRVSLRDLFAFSGWRADSGGEAVRRACTRLRRRYNSSPRAAQELRRAVLHAARLFESLRSGSTRAHHEPIALLVAVLTVWLYSVLDDNVPPGSAGAADEDEAEDDCRRRTLLLGREQNDKGAEDAWVAAGAAAESGISVRLGGVGCIRGGGGGTDRRLIREAVRMLLERRAWNLSEAVAGVLTLQVNMCWDGGLHR</sequence>
<dbReference type="SMART" id="SM00066">
    <property type="entry name" value="GAL4"/>
    <property type="match status" value="1"/>
</dbReference>
<evidence type="ECO:0000256" key="7">
    <source>
        <dbReference type="PROSITE-ProRule" id="PRU00042"/>
    </source>
</evidence>
<evidence type="ECO:0000259" key="9">
    <source>
        <dbReference type="PROSITE" id="PS50048"/>
    </source>
</evidence>
<dbReference type="Gene3D" id="3.30.160.60">
    <property type="entry name" value="Classic Zinc Finger"/>
    <property type="match status" value="2"/>
</dbReference>
<keyword evidence="5" id="KW-0804">Transcription</keyword>
<evidence type="ECO:0000256" key="1">
    <source>
        <dbReference type="ARBA" id="ARBA00022723"/>
    </source>
</evidence>
<feature type="domain" description="Zn(2)-C6 fungal-type" evidence="9">
    <location>
        <begin position="92"/>
        <end position="121"/>
    </location>
</feature>
<dbReference type="InterPro" id="IPR036864">
    <property type="entry name" value="Zn2-C6_fun-type_DNA-bd_sf"/>
</dbReference>
<keyword evidence="3" id="KW-0862">Zinc</keyword>
<dbReference type="Gene3D" id="4.10.240.10">
    <property type="entry name" value="Zn(2)-C6 fungal-type DNA-binding domain"/>
    <property type="match status" value="1"/>
</dbReference>
<dbReference type="SMART" id="SM00355">
    <property type="entry name" value="ZnF_C2H2"/>
    <property type="match status" value="2"/>
</dbReference>
<evidence type="ECO:0000313" key="11">
    <source>
        <dbReference type="EMBL" id="KAK0624508.1"/>
    </source>
</evidence>
<feature type="domain" description="C2H2-type" evidence="10">
    <location>
        <begin position="42"/>
        <end position="69"/>
    </location>
</feature>
<dbReference type="InterPro" id="IPR001138">
    <property type="entry name" value="Zn2Cys6_DnaBD"/>
</dbReference>
<comment type="caution">
    <text evidence="11">The sequence shown here is derived from an EMBL/GenBank/DDBJ whole genome shotgun (WGS) entry which is preliminary data.</text>
</comment>
<dbReference type="SUPFAM" id="SSF57701">
    <property type="entry name" value="Zn2/Cys6 DNA-binding domain"/>
    <property type="match status" value="1"/>
</dbReference>
<dbReference type="Pfam" id="PF04082">
    <property type="entry name" value="Fungal_trans"/>
    <property type="match status" value="1"/>
</dbReference>
<name>A0AA39WZH6_9PEZI</name>
<dbReference type="GO" id="GO:0008270">
    <property type="term" value="F:zinc ion binding"/>
    <property type="evidence" value="ECO:0007669"/>
    <property type="project" value="UniProtKB-KW"/>
</dbReference>
<dbReference type="PROSITE" id="PS00463">
    <property type="entry name" value="ZN2_CY6_FUNGAL_1"/>
    <property type="match status" value="1"/>
</dbReference>
<evidence type="ECO:0000256" key="8">
    <source>
        <dbReference type="SAM" id="MobiDB-lite"/>
    </source>
</evidence>
<dbReference type="SUPFAM" id="SSF57667">
    <property type="entry name" value="beta-beta-alpha zinc fingers"/>
    <property type="match status" value="1"/>
</dbReference>
<feature type="region of interest" description="Disordered" evidence="8">
    <location>
        <begin position="206"/>
        <end position="253"/>
    </location>
</feature>
<dbReference type="AlphaFoldDB" id="A0AA39WZH6"/>
<dbReference type="EMBL" id="JAUJDW010000146">
    <property type="protein sequence ID" value="KAK0624508.1"/>
    <property type="molecule type" value="Genomic_DNA"/>
</dbReference>
<dbReference type="PROSITE" id="PS50048">
    <property type="entry name" value="ZN2_CY6_FUNGAL_2"/>
    <property type="match status" value="1"/>
</dbReference>
<dbReference type="GO" id="GO:0000981">
    <property type="term" value="F:DNA-binding transcription factor activity, RNA polymerase II-specific"/>
    <property type="evidence" value="ECO:0007669"/>
    <property type="project" value="InterPro"/>
</dbReference>
<organism evidence="11 12">
    <name type="scientific">Lasiodiplodia hormozganensis</name>
    <dbReference type="NCBI Taxonomy" id="869390"/>
    <lineage>
        <taxon>Eukaryota</taxon>
        <taxon>Fungi</taxon>
        <taxon>Dikarya</taxon>
        <taxon>Ascomycota</taxon>
        <taxon>Pezizomycotina</taxon>
        <taxon>Dothideomycetes</taxon>
        <taxon>Dothideomycetes incertae sedis</taxon>
        <taxon>Botryosphaeriales</taxon>
        <taxon>Botryosphaeriaceae</taxon>
        <taxon>Lasiodiplodia</taxon>
    </lineage>
</organism>
<keyword evidence="1" id="KW-0479">Metal-binding</keyword>
<keyword evidence="4" id="KW-0805">Transcription regulation</keyword>
<dbReference type="InterPro" id="IPR036236">
    <property type="entry name" value="Znf_C2H2_sf"/>
</dbReference>
<dbReference type="CDD" id="cd12148">
    <property type="entry name" value="fungal_TF_MHR"/>
    <property type="match status" value="1"/>
</dbReference>
<feature type="domain" description="C2H2-type" evidence="10">
    <location>
        <begin position="13"/>
        <end position="41"/>
    </location>
</feature>
<dbReference type="PANTHER" id="PTHR47660:SF2">
    <property type="entry name" value="TRANSCRIPTION FACTOR WITH C2H2 AND ZN(2)-CYS(6) DNA BINDING DOMAIN (EUROFUNG)"/>
    <property type="match status" value="1"/>
</dbReference>
<feature type="compositionally biased region" description="Basic residues" evidence="8">
    <location>
        <begin position="78"/>
        <end position="87"/>
    </location>
</feature>
<evidence type="ECO:0000256" key="3">
    <source>
        <dbReference type="ARBA" id="ARBA00022833"/>
    </source>
</evidence>
<keyword evidence="2 7" id="KW-0863">Zinc-finger</keyword>
<dbReference type="Pfam" id="PF00096">
    <property type="entry name" value="zf-C2H2"/>
    <property type="match status" value="2"/>
</dbReference>
<accession>A0AA39WZH6</accession>
<keyword evidence="6" id="KW-0539">Nucleus</keyword>
<dbReference type="InterPro" id="IPR007219">
    <property type="entry name" value="XnlR_reg_dom"/>
</dbReference>
<gene>
    <name evidence="11" type="primary">MSN2</name>
    <name evidence="11" type="ORF">DIS24_g11156</name>
</gene>
<dbReference type="PROSITE" id="PS50157">
    <property type="entry name" value="ZINC_FINGER_C2H2_2"/>
    <property type="match status" value="2"/>
</dbReference>
<protein>
    <submittedName>
        <fullName evidence="11">Zinc finger protein MSN2</fullName>
    </submittedName>
</protein>
<dbReference type="CDD" id="cd00067">
    <property type="entry name" value="GAL4"/>
    <property type="match status" value="1"/>
</dbReference>
<dbReference type="GO" id="GO:0003677">
    <property type="term" value="F:DNA binding"/>
    <property type="evidence" value="ECO:0007669"/>
    <property type="project" value="InterPro"/>
</dbReference>
<evidence type="ECO:0000256" key="5">
    <source>
        <dbReference type="ARBA" id="ARBA00023163"/>
    </source>
</evidence>
<evidence type="ECO:0000313" key="12">
    <source>
        <dbReference type="Proteomes" id="UP001175001"/>
    </source>
</evidence>
<reference evidence="11" key="1">
    <citation type="submission" date="2023-06" db="EMBL/GenBank/DDBJ databases">
        <title>Multi-omics analyses reveal the molecular pathogenesis toolkit of Lasiodiplodia hormozganensis, a cross-kingdom pathogen.</title>
        <authorList>
            <person name="Felix C."/>
            <person name="Meneses R."/>
            <person name="Goncalves M.F.M."/>
            <person name="Tilleman L."/>
            <person name="Duarte A.S."/>
            <person name="Jorrin-Novo J.V."/>
            <person name="Van De Peer Y."/>
            <person name="Deforce D."/>
            <person name="Van Nieuwerburgh F."/>
            <person name="Esteves A.C."/>
            <person name="Alves A."/>
        </authorList>
    </citation>
    <scope>NUCLEOTIDE SEQUENCE</scope>
    <source>
        <strain evidence="11">CBS 339.90</strain>
    </source>
</reference>
<dbReference type="PROSITE" id="PS00028">
    <property type="entry name" value="ZINC_FINGER_C2H2_1"/>
    <property type="match status" value="2"/>
</dbReference>
<evidence type="ECO:0000256" key="4">
    <source>
        <dbReference type="ARBA" id="ARBA00023015"/>
    </source>
</evidence>
<keyword evidence="12" id="KW-1185">Reference proteome</keyword>